<sequence length="237" mass="25854">MMVVCEALAFYVKEEFVMTKKILIVGASGRVGRELMDILAQDAHYEVFGTSSHVSDNQHFIQLDLHADFETIRAALVGFDIVYFTAGSRGKDLLQVDLNGNVKVAMAAEQVGVERFVQLSSGSALDQTKWQEAHFASLQDYNVARYFADQWVLQSTLPYTILQAGSLLEAEPTGKVVLTPVNQTGKLLVSEKTAAKGNTIPDVAQVLAELINYPRTAGTIIQMKNGDAAIDTALAEI</sequence>
<gene>
    <name evidence="2" type="ORF">IV67_GL000632</name>
</gene>
<dbReference type="AlphaFoldDB" id="A0A0R2JIK1"/>
<dbReference type="EMBL" id="JQCD01000024">
    <property type="protein sequence ID" value="KRN77112.1"/>
    <property type="molecule type" value="Genomic_DNA"/>
</dbReference>
<comment type="caution">
    <text evidence="2">The sequence shown here is derived from an EMBL/GenBank/DDBJ whole genome shotgun (WGS) entry which is preliminary data.</text>
</comment>
<dbReference type="PANTHER" id="PTHR15020:SF50">
    <property type="entry name" value="UPF0659 PROTEIN YMR090W"/>
    <property type="match status" value="1"/>
</dbReference>
<dbReference type="InterPro" id="IPR036291">
    <property type="entry name" value="NAD(P)-bd_dom_sf"/>
</dbReference>
<dbReference type="SUPFAM" id="SSF51735">
    <property type="entry name" value="NAD(P)-binding Rossmann-fold domains"/>
    <property type="match status" value="1"/>
</dbReference>
<dbReference type="Pfam" id="PF13460">
    <property type="entry name" value="NAD_binding_10"/>
    <property type="match status" value="1"/>
</dbReference>
<dbReference type="PATRIC" id="fig|1620.3.peg.640"/>
<evidence type="ECO:0000313" key="3">
    <source>
        <dbReference type="Proteomes" id="UP000051673"/>
    </source>
</evidence>
<proteinExistence type="predicted"/>
<feature type="domain" description="NAD(P)-binding" evidence="1">
    <location>
        <begin position="26"/>
        <end position="212"/>
    </location>
</feature>
<organism evidence="2 3">
    <name type="scientific">Weissella minor</name>
    <dbReference type="NCBI Taxonomy" id="1620"/>
    <lineage>
        <taxon>Bacteria</taxon>
        <taxon>Bacillati</taxon>
        <taxon>Bacillota</taxon>
        <taxon>Bacilli</taxon>
        <taxon>Lactobacillales</taxon>
        <taxon>Lactobacillaceae</taxon>
        <taxon>Weissella</taxon>
    </lineage>
</organism>
<dbReference type="Gene3D" id="3.40.50.720">
    <property type="entry name" value="NAD(P)-binding Rossmann-like Domain"/>
    <property type="match status" value="1"/>
</dbReference>
<reference evidence="2 3" key="1">
    <citation type="journal article" date="2015" name="Genome Announc.">
        <title>Expanding the biotechnology potential of lactobacilli through comparative genomics of 213 strains and associated genera.</title>
        <authorList>
            <person name="Sun Z."/>
            <person name="Harris H.M."/>
            <person name="McCann A."/>
            <person name="Guo C."/>
            <person name="Argimon S."/>
            <person name="Zhang W."/>
            <person name="Yang X."/>
            <person name="Jeffery I.B."/>
            <person name="Cooney J.C."/>
            <person name="Kagawa T.F."/>
            <person name="Liu W."/>
            <person name="Song Y."/>
            <person name="Salvetti E."/>
            <person name="Wrobel A."/>
            <person name="Rasinkangas P."/>
            <person name="Parkhill J."/>
            <person name="Rea M.C."/>
            <person name="O'Sullivan O."/>
            <person name="Ritari J."/>
            <person name="Douillard F.P."/>
            <person name="Paul Ross R."/>
            <person name="Yang R."/>
            <person name="Briner A.E."/>
            <person name="Felis G.E."/>
            <person name="de Vos W.M."/>
            <person name="Barrangou R."/>
            <person name="Klaenhammer T.R."/>
            <person name="Caufield P.W."/>
            <person name="Cui Y."/>
            <person name="Zhang H."/>
            <person name="O'Toole P.W."/>
        </authorList>
    </citation>
    <scope>NUCLEOTIDE SEQUENCE [LARGE SCALE GENOMIC DNA]</scope>
    <source>
        <strain evidence="2 3">DSM 20014</strain>
    </source>
</reference>
<evidence type="ECO:0000259" key="1">
    <source>
        <dbReference type="Pfam" id="PF13460"/>
    </source>
</evidence>
<keyword evidence="3" id="KW-1185">Reference proteome</keyword>
<accession>A0A0R2JIK1</accession>
<protein>
    <submittedName>
        <fullName evidence="2">Nucleoside-diphosphate-sugar epimerase</fullName>
    </submittedName>
</protein>
<evidence type="ECO:0000313" key="2">
    <source>
        <dbReference type="EMBL" id="KRN77112.1"/>
    </source>
</evidence>
<dbReference type="STRING" id="1620.IV67_GL000632"/>
<dbReference type="InterPro" id="IPR016040">
    <property type="entry name" value="NAD(P)-bd_dom"/>
</dbReference>
<dbReference type="Proteomes" id="UP000051673">
    <property type="component" value="Unassembled WGS sequence"/>
</dbReference>
<name>A0A0R2JIK1_9LACO</name>
<dbReference type="PANTHER" id="PTHR15020">
    <property type="entry name" value="FLAVIN REDUCTASE-RELATED"/>
    <property type="match status" value="1"/>
</dbReference>